<gene>
    <name evidence="5" type="ORF">DPM12_03610</name>
</gene>
<dbReference type="OrthoDB" id="9815825at2"/>
<sequence>MSDPVRWGVLGCAAIALNKVIPAMQEAENCEVLAIASRDGDRAAEAAAKLGISRSYGSYEALLADPEIEAVYIPLPNNLHKEWTLHAAHAGKHVLCEKPLAMSSAEAATMLVGCEQAGVALMEAFMYRLHPSWVRARELVAEGRIGELRAIEAVFAYNNTDPQNIRNIAELGGGALMDIGCYPINVARMMFDAEPSDVHASIRRHPDFGTDVLTSAILDFDGRHATLTCSTQLEPDQRVHLLGTEGRLLVEIPFNIPPDQPTRILHTAGGTPPTAPRTEVIEVPAANQYRIQGELFSRAIRDGSPVPTPPDDALANMSVIERIFAIGDR</sequence>
<dbReference type="Pfam" id="PF22725">
    <property type="entry name" value="GFO_IDH_MocA_C3"/>
    <property type="match status" value="1"/>
</dbReference>
<dbReference type="PANTHER" id="PTHR22604:SF105">
    <property type="entry name" value="TRANS-1,2-DIHYDROBENZENE-1,2-DIOL DEHYDROGENASE"/>
    <property type="match status" value="1"/>
</dbReference>
<dbReference type="GO" id="GO:0016491">
    <property type="term" value="F:oxidoreductase activity"/>
    <property type="evidence" value="ECO:0007669"/>
    <property type="project" value="UniProtKB-KW"/>
</dbReference>
<dbReference type="Proteomes" id="UP000250462">
    <property type="component" value="Unassembled WGS sequence"/>
</dbReference>
<evidence type="ECO:0000313" key="5">
    <source>
        <dbReference type="EMBL" id="RAW17940.1"/>
    </source>
</evidence>
<keyword evidence="6" id="KW-1185">Reference proteome</keyword>
<name>A0A329QZZ3_9ACTN</name>
<dbReference type="EMBL" id="QMIG01000002">
    <property type="protein sequence ID" value="RAW17940.1"/>
    <property type="molecule type" value="Genomic_DNA"/>
</dbReference>
<evidence type="ECO:0000256" key="2">
    <source>
        <dbReference type="ARBA" id="ARBA00023002"/>
    </source>
</evidence>
<dbReference type="InterPro" id="IPR055170">
    <property type="entry name" value="GFO_IDH_MocA-like_dom"/>
</dbReference>
<dbReference type="RefSeq" id="WP_112256898.1">
    <property type="nucleotide sequence ID" value="NZ_QMIG01000002.1"/>
</dbReference>
<proteinExistence type="inferred from homology"/>
<reference evidence="5 6" key="1">
    <citation type="submission" date="2018-06" db="EMBL/GenBank/DDBJ databases">
        <title>Phytoactinopolyspora halophila sp. nov., a novel halophilic actinomycete isolated from a saline soil in China.</title>
        <authorList>
            <person name="Tang S.-K."/>
        </authorList>
    </citation>
    <scope>NUCLEOTIDE SEQUENCE [LARGE SCALE GENOMIC DNA]</scope>
    <source>
        <strain evidence="5 6">YIM 96934</strain>
    </source>
</reference>
<accession>A0A329QZZ3</accession>
<dbReference type="InterPro" id="IPR036291">
    <property type="entry name" value="NAD(P)-bd_dom_sf"/>
</dbReference>
<dbReference type="Gene3D" id="3.30.360.10">
    <property type="entry name" value="Dihydrodipicolinate Reductase, domain 2"/>
    <property type="match status" value="1"/>
</dbReference>
<feature type="domain" description="Gfo/Idh/MocA-like oxidoreductase N-terminal" evidence="3">
    <location>
        <begin position="5"/>
        <end position="124"/>
    </location>
</feature>
<dbReference type="InterPro" id="IPR000683">
    <property type="entry name" value="Gfo/Idh/MocA-like_OxRdtase_N"/>
</dbReference>
<comment type="similarity">
    <text evidence="1">Belongs to the Gfo/Idh/MocA family.</text>
</comment>
<evidence type="ECO:0000259" key="4">
    <source>
        <dbReference type="Pfam" id="PF22725"/>
    </source>
</evidence>
<evidence type="ECO:0000313" key="6">
    <source>
        <dbReference type="Proteomes" id="UP000250462"/>
    </source>
</evidence>
<dbReference type="GO" id="GO:0000166">
    <property type="term" value="F:nucleotide binding"/>
    <property type="evidence" value="ECO:0007669"/>
    <property type="project" value="InterPro"/>
</dbReference>
<organism evidence="5 6">
    <name type="scientific">Phytoactinopolyspora halophila</name>
    <dbReference type="NCBI Taxonomy" id="1981511"/>
    <lineage>
        <taxon>Bacteria</taxon>
        <taxon>Bacillati</taxon>
        <taxon>Actinomycetota</taxon>
        <taxon>Actinomycetes</taxon>
        <taxon>Jiangellales</taxon>
        <taxon>Jiangellaceae</taxon>
        <taxon>Phytoactinopolyspora</taxon>
    </lineage>
</organism>
<dbReference type="InterPro" id="IPR050984">
    <property type="entry name" value="Gfo/Idh/MocA_domain"/>
</dbReference>
<dbReference type="Gene3D" id="3.40.50.720">
    <property type="entry name" value="NAD(P)-binding Rossmann-like Domain"/>
    <property type="match status" value="1"/>
</dbReference>
<dbReference type="PANTHER" id="PTHR22604">
    <property type="entry name" value="OXIDOREDUCTASES"/>
    <property type="match status" value="1"/>
</dbReference>
<comment type="caution">
    <text evidence="5">The sequence shown here is derived from an EMBL/GenBank/DDBJ whole genome shotgun (WGS) entry which is preliminary data.</text>
</comment>
<protein>
    <submittedName>
        <fullName evidence="5">Gfo/Idh/MocA family oxidoreductase</fullName>
    </submittedName>
</protein>
<feature type="domain" description="GFO/IDH/MocA-like oxidoreductase" evidence="4">
    <location>
        <begin position="134"/>
        <end position="248"/>
    </location>
</feature>
<dbReference type="AlphaFoldDB" id="A0A329QZZ3"/>
<dbReference type="SUPFAM" id="SSF55347">
    <property type="entry name" value="Glyceraldehyde-3-phosphate dehydrogenase-like, C-terminal domain"/>
    <property type="match status" value="1"/>
</dbReference>
<keyword evidence="2" id="KW-0560">Oxidoreductase</keyword>
<dbReference type="SUPFAM" id="SSF51735">
    <property type="entry name" value="NAD(P)-binding Rossmann-fold domains"/>
    <property type="match status" value="1"/>
</dbReference>
<dbReference type="Pfam" id="PF01408">
    <property type="entry name" value="GFO_IDH_MocA"/>
    <property type="match status" value="1"/>
</dbReference>
<evidence type="ECO:0000259" key="3">
    <source>
        <dbReference type="Pfam" id="PF01408"/>
    </source>
</evidence>
<evidence type="ECO:0000256" key="1">
    <source>
        <dbReference type="ARBA" id="ARBA00010928"/>
    </source>
</evidence>